<protein>
    <submittedName>
        <fullName evidence="1">Uncharacterized protein</fullName>
    </submittedName>
</protein>
<proteinExistence type="predicted"/>
<reference evidence="2" key="1">
    <citation type="journal article" date="2019" name="Int. J. Syst. Evol. Microbiol.">
        <title>The Global Catalogue of Microorganisms (GCM) 10K type strain sequencing project: providing services to taxonomists for standard genome sequencing and annotation.</title>
        <authorList>
            <consortium name="The Broad Institute Genomics Platform"/>
            <consortium name="The Broad Institute Genome Sequencing Center for Infectious Disease"/>
            <person name="Wu L."/>
            <person name="Ma J."/>
        </authorList>
    </citation>
    <scope>NUCLEOTIDE SEQUENCE [LARGE SCALE GENOMIC DNA]</scope>
    <source>
        <strain evidence="2">KCTC 23984</strain>
    </source>
</reference>
<comment type="caution">
    <text evidence="1">The sequence shown here is derived from an EMBL/GenBank/DDBJ whole genome shotgun (WGS) entry which is preliminary data.</text>
</comment>
<evidence type="ECO:0000313" key="2">
    <source>
        <dbReference type="Proteomes" id="UP001597641"/>
    </source>
</evidence>
<sequence>MRFNGTEGEAIELAKAAAWTANYRKAGAADTAKSHFFGTQIIQSLLEQEGCVGIRMYYALDDDRKKQLILIGVDESGNDLESGLVADRSVVCPPDCGTDGTLSR</sequence>
<accession>A0ABW6BWJ5</accession>
<keyword evidence="2" id="KW-1185">Reference proteome</keyword>
<name>A0ABW6BWJ5_9BACT</name>
<gene>
    <name evidence="1" type="ORF">ACFS7Z_15135</name>
</gene>
<dbReference type="EMBL" id="JBHUOX010000011">
    <property type="protein sequence ID" value="MFD3001705.1"/>
    <property type="molecule type" value="Genomic_DNA"/>
</dbReference>
<dbReference type="Proteomes" id="UP001597641">
    <property type="component" value="Unassembled WGS sequence"/>
</dbReference>
<dbReference type="RefSeq" id="WP_377486077.1">
    <property type="nucleotide sequence ID" value="NZ_JBHUOX010000011.1"/>
</dbReference>
<organism evidence="1 2">
    <name type="scientific">Pontibacter toksunensis</name>
    <dbReference type="NCBI Taxonomy" id="1332631"/>
    <lineage>
        <taxon>Bacteria</taxon>
        <taxon>Pseudomonadati</taxon>
        <taxon>Bacteroidota</taxon>
        <taxon>Cytophagia</taxon>
        <taxon>Cytophagales</taxon>
        <taxon>Hymenobacteraceae</taxon>
        <taxon>Pontibacter</taxon>
    </lineage>
</organism>
<evidence type="ECO:0000313" key="1">
    <source>
        <dbReference type="EMBL" id="MFD3001705.1"/>
    </source>
</evidence>